<dbReference type="GO" id="GO:0016020">
    <property type="term" value="C:membrane"/>
    <property type="evidence" value="ECO:0007669"/>
    <property type="project" value="UniProtKB-SubCell"/>
</dbReference>
<evidence type="ECO:0000256" key="2">
    <source>
        <dbReference type="ARBA" id="ARBA00023224"/>
    </source>
</evidence>
<dbReference type="InterPro" id="IPR004090">
    <property type="entry name" value="Chemotax_Me-accpt_rcpt"/>
</dbReference>
<dbReference type="RefSeq" id="WP_244161411.1">
    <property type="nucleotide sequence ID" value="NZ_FUWR01000016.1"/>
</dbReference>
<reference evidence="9" key="1">
    <citation type="submission" date="2017-02" db="EMBL/GenBank/DDBJ databases">
        <authorList>
            <person name="Varghese N."/>
            <person name="Submissions S."/>
        </authorList>
    </citation>
    <scope>NUCLEOTIDE SEQUENCE [LARGE SCALE GENOMIC DNA]</scope>
    <source>
        <strain evidence="9">ATCC BAA-34</strain>
    </source>
</reference>
<feature type="domain" description="Methyl-accepting transducer" evidence="6">
    <location>
        <begin position="271"/>
        <end position="507"/>
    </location>
</feature>
<dbReference type="GO" id="GO:0004888">
    <property type="term" value="F:transmembrane signaling receptor activity"/>
    <property type="evidence" value="ECO:0007669"/>
    <property type="project" value="InterPro"/>
</dbReference>
<dbReference type="CDD" id="cd06225">
    <property type="entry name" value="HAMP"/>
    <property type="match status" value="1"/>
</dbReference>
<evidence type="ECO:0000256" key="4">
    <source>
        <dbReference type="PROSITE-ProRule" id="PRU00284"/>
    </source>
</evidence>
<evidence type="ECO:0000259" key="7">
    <source>
        <dbReference type="PROSITE" id="PS50885"/>
    </source>
</evidence>
<comment type="subcellular location">
    <subcellularLocation>
        <location evidence="1">Membrane</location>
    </subcellularLocation>
</comment>
<keyword evidence="5" id="KW-0812">Transmembrane</keyword>
<evidence type="ECO:0000259" key="6">
    <source>
        <dbReference type="PROSITE" id="PS50111"/>
    </source>
</evidence>
<dbReference type="PROSITE" id="PS50111">
    <property type="entry name" value="CHEMOTAXIS_TRANSDUC_2"/>
    <property type="match status" value="1"/>
</dbReference>
<dbReference type="PROSITE" id="PS50885">
    <property type="entry name" value="HAMP"/>
    <property type="match status" value="1"/>
</dbReference>
<dbReference type="PANTHER" id="PTHR32089:SF112">
    <property type="entry name" value="LYSOZYME-LIKE PROTEIN-RELATED"/>
    <property type="match status" value="1"/>
</dbReference>
<dbReference type="Gene3D" id="1.10.287.950">
    <property type="entry name" value="Methyl-accepting chemotaxis protein"/>
    <property type="match status" value="1"/>
</dbReference>
<keyword evidence="5" id="KW-0472">Membrane</keyword>
<evidence type="ECO:0000256" key="3">
    <source>
        <dbReference type="ARBA" id="ARBA00029447"/>
    </source>
</evidence>
<dbReference type="InterPro" id="IPR003660">
    <property type="entry name" value="HAMP_dom"/>
</dbReference>
<evidence type="ECO:0000313" key="9">
    <source>
        <dbReference type="Proteomes" id="UP000190102"/>
    </source>
</evidence>
<dbReference type="GO" id="GO:0007165">
    <property type="term" value="P:signal transduction"/>
    <property type="evidence" value="ECO:0007669"/>
    <property type="project" value="UniProtKB-KW"/>
</dbReference>
<evidence type="ECO:0000313" key="8">
    <source>
        <dbReference type="EMBL" id="SKA09395.1"/>
    </source>
</evidence>
<organism evidence="8 9">
    <name type="scientific">Trichlorobacter thiogenes</name>
    <dbReference type="NCBI Taxonomy" id="115783"/>
    <lineage>
        <taxon>Bacteria</taxon>
        <taxon>Pseudomonadati</taxon>
        <taxon>Thermodesulfobacteriota</taxon>
        <taxon>Desulfuromonadia</taxon>
        <taxon>Geobacterales</taxon>
        <taxon>Geobacteraceae</taxon>
        <taxon>Trichlorobacter</taxon>
    </lineage>
</organism>
<dbReference type="EMBL" id="FUWR01000016">
    <property type="protein sequence ID" value="SKA09395.1"/>
    <property type="molecule type" value="Genomic_DNA"/>
</dbReference>
<dbReference type="CDD" id="cd11386">
    <property type="entry name" value="MCP_signal"/>
    <property type="match status" value="1"/>
</dbReference>
<dbReference type="SMART" id="SM00304">
    <property type="entry name" value="HAMP"/>
    <property type="match status" value="1"/>
</dbReference>
<name>A0A1T4R0G3_9BACT</name>
<feature type="transmembrane region" description="Helical" evidence="5">
    <location>
        <begin position="189"/>
        <end position="214"/>
    </location>
</feature>
<dbReference type="GO" id="GO:0006935">
    <property type="term" value="P:chemotaxis"/>
    <property type="evidence" value="ECO:0007669"/>
    <property type="project" value="InterPro"/>
</dbReference>
<keyword evidence="2 4" id="KW-0807">Transducer</keyword>
<dbReference type="InterPro" id="IPR004089">
    <property type="entry name" value="MCPsignal_dom"/>
</dbReference>
<gene>
    <name evidence="8" type="ORF">SAMN02745119_02626</name>
</gene>
<protein>
    <submittedName>
        <fullName evidence="8">Methyl-accepting chemotaxis protein</fullName>
    </submittedName>
</protein>
<keyword evidence="9" id="KW-1185">Reference proteome</keyword>
<dbReference type="Pfam" id="PF00672">
    <property type="entry name" value="HAMP"/>
    <property type="match status" value="1"/>
</dbReference>
<evidence type="ECO:0000256" key="5">
    <source>
        <dbReference type="SAM" id="Phobius"/>
    </source>
</evidence>
<dbReference type="STRING" id="115783.SAMN02745119_02626"/>
<dbReference type="Pfam" id="PF00015">
    <property type="entry name" value="MCPsignal"/>
    <property type="match status" value="1"/>
</dbReference>
<dbReference type="PANTHER" id="PTHR32089">
    <property type="entry name" value="METHYL-ACCEPTING CHEMOTAXIS PROTEIN MCPB"/>
    <property type="match status" value="1"/>
</dbReference>
<dbReference type="FunFam" id="1.10.287.950:FF:000001">
    <property type="entry name" value="Methyl-accepting chemotaxis sensory transducer"/>
    <property type="match status" value="1"/>
</dbReference>
<keyword evidence="5" id="KW-1133">Transmembrane helix</keyword>
<feature type="domain" description="HAMP" evidence="7">
    <location>
        <begin position="212"/>
        <end position="266"/>
    </location>
</feature>
<dbReference type="SMART" id="SM00283">
    <property type="entry name" value="MA"/>
    <property type="match status" value="1"/>
</dbReference>
<evidence type="ECO:0000256" key="1">
    <source>
        <dbReference type="ARBA" id="ARBA00004370"/>
    </source>
</evidence>
<dbReference type="PRINTS" id="PR00260">
    <property type="entry name" value="CHEMTRNSDUCR"/>
</dbReference>
<dbReference type="AlphaFoldDB" id="A0A1T4R0G3"/>
<accession>A0A1T4R0G3</accession>
<comment type="similarity">
    <text evidence="3">Belongs to the methyl-accepting chemotaxis (MCP) protein family.</text>
</comment>
<sequence>MSTLFRNLTMRWKFTIFGILATLLLLVAVIQSYRGMRATEDRVDLFVEKYQAVAFIVSEMHTQGIQAEQAIRNVILNPSDEKAMANYKKANEEFLESHKNASALAKSIGKYEQSLAKLTPLWQENSGVKDEIITLARSGNQPAAIEMLAKQETPKWREIKAQIVDIQKAMKKDMAALRKEMDKKNENNLLVTVAILGAAVVLINIFLLVFWRLLQTSLDSMVHRLKDIASGEGDLTQRLEVLGKDELAQTAHWLNEFIEKLNRTLVSVSSTTVTLASATYELNSTADQMATSAEEVSAQAMTVATASEEMAATSNDIASNCHAAAESAQHAANTTEKGFQVVKHTVDGIIQRGERTKENALAISSLGERSDQIGAIVSTIEDIADQTNLLALNAAIEAARAGEMGRGFAVVADEVRALAERTTRATKEISEMIRAIQQETRQAIVSMEEGVRGTEKGAAEAAQLESALQEILSQVNAVTMQVSQIATAAEEQTATTSEITNNIHKISEVIEGTSKGACDTASAADSLSQLGDELKRLMGQFKLS</sequence>
<proteinExistence type="inferred from homology"/>
<dbReference type="SUPFAM" id="SSF58104">
    <property type="entry name" value="Methyl-accepting chemotaxis protein (MCP) signaling domain"/>
    <property type="match status" value="1"/>
</dbReference>
<feature type="transmembrane region" description="Helical" evidence="5">
    <location>
        <begin position="12"/>
        <end position="30"/>
    </location>
</feature>
<dbReference type="Proteomes" id="UP000190102">
    <property type="component" value="Unassembled WGS sequence"/>
</dbReference>